<proteinExistence type="predicted"/>
<accession>A0ABQ6FY10</accession>
<dbReference type="Pfam" id="PF08241">
    <property type="entry name" value="Methyltransf_11"/>
    <property type="match status" value="1"/>
</dbReference>
<dbReference type="PANTHER" id="PTHR43591">
    <property type="entry name" value="METHYLTRANSFERASE"/>
    <property type="match status" value="1"/>
</dbReference>
<evidence type="ECO:0000313" key="3">
    <source>
        <dbReference type="Proteomes" id="UP001344906"/>
    </source>
</evidence>
<dbReference type="PANTHER" id="PTHR43591:SF24">
    <property type="entry name" value="2-METHOXY-6-POLYPRENYL-1,4-BENZOQUINOL METHYLASE, MITOCHONDRIAL"/>
    <property type="match status" value="1"/>
</dbReference>
<dbReference type="InterPro" id="IPR013216">
    <property type="entry name" value="Methyltransf_11"/>
</dbReference>
<evidence type="ECO:0000313" key="2">
    <source>
        <dbReference type="EMBL" id="GLV58573.1"/>
    </source>
</evidence>
<dbReference type="SUPFAM" id="SSF53335">
    <property type="entry name" value="S-adenosyl-L-methionine-dependent methyltransferases"/>
    <property type="match status" value="1"/>
</dbReference>
<name>A0ABQ6FY10_9CHLR</name>
<dbReference type="EMBL" id="BSRI01000002">
    <property type="protein sequence ID" value="GLV58573.1"/>
    <property type="molecule type" value="Genomic_DNA"/>
</dbReference>
<protein>
    <recommendedName>
        <fullName evidence="1">Methyltransferase type 11 domain-containing protein</fullName>
    </recommendedName>
</protein>
<gene>
    <name evidence="2" type="ORF">KDH_54040</name>
</gene>
<dbReference type="CDD" id="cd02440">
    <property type="entry name" value="AdoMet_MTases"/>
    <property type="match status" value="1"/>
</dbReference>
<evidence type="ECO:0000259" key="1">
    <source>
        <dbReference type="Pfam" id="PF08241"/>
    </source>
</evidence>
<dbReference type="Gene3D" id="3.40.50.150">
    <property type="entry name" value="Vaccinia Virus protein VP39"/>
    <property type="match status" value="1"/>
</dbReference>
<organism evidence="2 3">
    <name type="scientific">Dictyobacter halimunensis</name>
    <dbReference type="NCBI Taxonomy" id="3026934"/>
    <lineage>
        <taxon>Bacteria</taxon>
        <taxon>Bacillati</taxon>
        <taxon>Chloroflexota</taxon>
        <taxon>Ktedonobacteria</taxon>
        <taxon>Ktedonobacterales</taxon>
        <taxon>Dictyobacteraceae</taxon>
        <taxon>Dictyobacter</taxon>
    </lineage>
</organism>
<reference evidence="2 3" key="1">
    <citation type="submission" date="2023-02" db="EMBL/GenBank/DDBJ databases">
        <title>Dictyobacter halimunensis sp. nov., a new member of the class Ktedonobacteria from forest soil in a geothermal area.</title>
        <authorList>
            <person name="Rachmania M.K."/>
            <person name="Ningsih F."/>
            <person name="Sakai Y."/>
            <person name="Yabe S."/>
            <person name="Yokota A."/>
            <person name="Sjamsuridzal W."/>
        </authorList>
    </citation>
    <scope>NUCLEOTIDE SEQUENCE [LARGE SCALE GENOMIC DNA]</scope>
    <source>
        <strain evidence="2 3">S3.2.2.5</strain>
    </source>
</reference>
<comment type="caution">
    <text evidence="2">The sequence shown here is derived from an EMBL/GenBank/DDBJ whole genome shotgun (WGS) entry which is preliminary data.</text>
</comment>
<dbReference type="InterPro" id="IPR029063">
    <property type="entry name" value="SAM-dependent_MTases_sf"/>
</dbReference>
<dbReference type="Proteomes" id="UP001344906">
    <property type="component" value="Unassembled WGS sequence"/>
</dbReference>
<sequence>MLMTPNLRKLLFETLYKNRYLYRFASTVPFAGNWRTWQKLVLSRIHGHDILELGCGLGDLLADLLEAGYMCRAVEHSPEMVAAARATLQRRHAGPASWVIQGSAQSLPFSANSFDTVVSTFPSEYIYDPDTIAEIERVLRPGGRLIIIEGARLQPVGYLQPLLLLIHLLVYGPRSLSGARSRPKQSGTTTTIVDDEAFTTEELPGMPFGGLIPLEQSGLRRRSQRVYSRRWQVFITLGEKPDATDNNH</sequence>
<feature type="domain" description="Methyltransferase type 11" evidence="1">
    <location>
        <begin position="51"/>
        <end position="147"/>
    </location>
</feature>
<keyword evidence="3" id="KW-1185">Reference proteome</keyword>